<organism evidence="1">
    <name type="scientific">marine sediment metagenome</name>
    <dbReference type="NCBI Taxonomy" id="412755"/>
    <lineage>
        <taxon>unclassified sequences</taxon>
        <taxon>metagenomes</taxon>
        <taxon>ecological metagenomes</taxon>
    </lineage>
</organism>
<proteinExistence type="predicted"/>
<accession>X1TL42</accession>
<dbReference type="AlphaFoldDB" id="X1TL42"/>
<comment type="caution">
    <text evidence="1">The sequence shown here is derived from an EMBL/GenBank/DDBJ whole genome shotgun (WGS) entry which is preliminary data.</text>
</comment>
<evidence type="ECO:0000313" key="1">
    <source>
        <dbReference type="EMBL" id="GAI92081.1"/>
    </source>
</evidence>
<sequence>MLKRKALMESISSNLHNFLKKTGNNLSVPDKKFLRDSFIGLLRCGKPIVCQMARHLPNQRTKFLSRLDRLEAHLVKDSDFDDKVEAALPQVWLGFIQDDTPIILDLSDIAKPLAKKMDYLATVRDGSTGKLVNGYWLVELYASLSRNNPVPVLLEPFSHEEPYSPGQNPVVLAAVHKIFKLTDKRGVLVVDRGF</sequence>
<dbReference type="EMBL" id="BARW01024454">
    <property type="protein sequence ID" value="GAI92081.1"/>
    <property type="molecule type" value="Genomic_DNA"/>
</dbReference>
<gene>
    <name evidence="1" type="ORF">S12H4_40316</name>
</gene>
<protein>
    <recommendedName>
        <fullName evidence="2">Transposase IS701-like DDE domain-containing protein</fullName>
    </recommendedName>
</protein>
<name>X1TL42_9ZZZZ</name>
<feature type="non-terminal residue" evidence="1">
    <location>
        <position position="194"/>
    </location>
</feature>
<reference evidence="1" key="1">
    <citation type="journal article" date="2014" name="Front. Microbiol.">
        <title>High frequency of phylogenetically diverse reductive dehalogenase-homologous genes in deep subseafloor sedimentary metagenomes.</title>
        <authorList>
            <person name="Kawai M."/>
            <person name="Futagami T."/>
            <person name="Toyoda A."/>
            <person name="Takaki Y."/>
            <person name="Nishi S."/>
            <person name="Hori S."/>
            <person name="Arai W."/>
            <person name="Tsubouchi T."/>
            <person name="Morono Y."/>
            <person name="Uchiyama I."/>
            <person name="Ito T."/>
            <person name="Fujiyama A."/>
            <person name="Inagaki F."/>
            <person name="Takami H."/>
        </authorList>
    </citation>
    <scope>NUCLEOTIDE SEQUENCE</scope>
    <source>
        <strain evidence="1">Expedition CK06-06</strain>
    </source>
</reference>
<evidence type="ECO:0008006" key="2">
    <source>
        <dbReference type="Google" id="ProtNLM"/>
    </source>
</evidence>